<proteinExistence type="inferred from homology"/>
<comment type="caution">
    <text evidence="9">The sequence shown here is derived from an EMBL/GenBank/DDBJ whole genome shotgun (WGS) entry which is preliminary data.</text>
</comment>
<name>A0A561SVH3_9PSEU</name>
<dbReference type="InterPro" id="IPR007627">
    <property type="entry name" value="RNA_pol_sigma70_r2"/>
</dbReference>
<dbReference type="GO" id="GO:0016987">
    <property type="term" value="F:sigma factor activity"/>
    <property type="evidence" value="ECO:0007669"/>
    <property type="project" value="UniProtKB-KW"/>
</dbReference>
<keyword evidence="3" id="KW-0805">Transcription regulation</keyword>
<evidence type="ECO:0000256" key="1">
    <source>
        <dbReference type="ARBA" id="ARBA00010641"/>
    </source>
</evidence>
<dbReference type="InterPro" id="IPR013324">
    <property type="entry name" value="RNA_pol_sigma_r3/r4-like"/>
</dbReference>
<dbReference type="InterPro" id="IPR013325">
    <property type="entry name" value="RNA_pol_sigma_r2"/>
</dbReference>
<evidence type="ECO:0000259" key="6">
    <source>
        <dbReference type="Pfam" id="PF04542"/>
    </source>
</evidence>
<evidence type="ECO:0000259" key="7">
    <source>
        <dbReference type="Pfam" id="PF08281"/>
    </source>
</evidence>
<dbReference type="Gene3D" id="3.10.450.50">
    <property type="match status" value="1"/>
</dbReference>
<dbReference type="AlphaFoldDB" id="A0A561SVH3"/>
<feature type="domain" description="RNA polymerase sigma factor 70 region 4 type 2" evidence="7">
    <location>
        <begin position="149"/>
        <end position="198"/>
    </location>
</feature>
<dbReference type="Gene3D" id="1.10.10.10">
    <property type="entry name" value="Winged helix-like DNA-binding domain superfamily/Winged helix DNA-binding domain"/>
    <property type="match status" value="1"/>
</dbReference>
<comment type="subunit">
    <text evidence="2">Interacts transiently with the RNA polymerase catalytic core formed by RpoA, RpoB, RpoC and RpoZ (2 alpha, 1 beta, 1 beta' and 1 omega subunit) to form the RNA polymerase holoenzyme that can initiate transcription.</text>
</comment>
<dbReference type="GO" id="GO:0003677">
    <property type="term" value="F:DNA binding"/>
    <property type="evidence" value="ECO:0007669"/>
    <property type="project" value="InterPro"/>
</dbReference>
<dbReference type="InterPro" id="IPR036388">
    <property type="entry name" value="WH-like_DNA-bd_sf"/>
</dbReference>
<keyword evidence="4" id="KW-0731">Sigma factor</keyword>
<dbReference type="InterPro" id="IPR037401">
    <property type="entry name" value="SnoaL-like"/>
</dbReference>
<protein>
    <submittedName>
        <fullName evidence="9">RNA polymerase ECF family sigma subunit</fullName>
    </submittedName>
</protein>
<comment type="similarity">
    <text evidence="1">Belongs to the sigma-70 factor family. ECF subfamily.</text>
</comment>
<dbReference type="PANTHER" id="PTHR43133:SF65">
    <property type="entry name" value="ECF RNA POLYMERASE SIGMA FACTOR SIGG"/>
    <property type="match status" value="1"/>
</dbReference>
<sequence>MSESAGDVAEAEFPRDRAGDDEAFHRLVAPLQRELHAHCYRMLGSLHDAEDALQDALVRAWRGIDRFEGRSSVRSWLYTIATNACLDAIARRGRRALPIDLGPSAEHAAVDDQPLTDVAWLGPYPDSDVADGLAAPHARYEQRESVELAFVAAMQHLPGNQRAALLLFDVLGFSAREVAETLGTTTASVNSALQRARKVVHELRPEESQQQTLRALGDVRLRELVTAYATALEEGDADRLVSMLTADASWSMPPLPSWYRGHAAVTDFLVHLPLRHRWRHLPVRANGQQAVACYIWDEEAGAFVGRIIDVLTLRGDRIAAVTAFIDEGNFPHFGLPASLPA</sequence>
<dbReference type="Proteomes" id="UP000321261">
    <property type="component" value="Unassembled WGS sequence"/>
</dbReference>
<dbReference type="GO" id="GO:0006352">
    <property type="term" value="P:DNA-templated transcription initiation"/>
    <property type="evidence" value="ECO:0007669"/>
    <property type="project" value="InterPro"/>
</dbReference>
<dbReference type="OrthoDB" id="3806887at2"/>
<dbReference type="InterPro" id="IPR039425">
    <property type="entry name" value="RNA_pol_sigma-70-like"/>
</dbReference>
<dbReference type="Pfam" id="PF04542">
    <property type="entry name" value="Sigma70_r2"/>
    <property type="match status" value="1"/>
</dbReference>
<gene>
    <name evidence="9" type="ORF">FHX44_114769</name>
</gene>
<dbReference type="InterPro" id="IPR013249">
    <property type="entry name" value="RNA_pol_sigma70_r4_t2"/>
</dbReference>
<dbReference type="PANTHER" id="PTHR43133">
    <property type="entry name" value="RNA POLYMERASE ECF-TYPE SIGMA FACTO"/>
    <property type="match status" value="1"/>
</dbReference>
<feature type="domain" description="RNA polymerase sigma-70 region 2" evidence="6">
    <location>
        <begin position="27"/>
        <end position="95"/>
    </location>
</feature>
<dbReference type="RefSeq" id="WP_147257784.1">
    <property type="nucleotide sequence ID" value="NZ_VIWU01000001.1"/>
</dbReference>
<dbReference type="NCBIfam" id="TIGR02960">
    <property type="entry name" value="SigX5"/>
    <property type="match status" value="1"/>
</dbReference>
<evidence type="ECO:0000256" key="3">
    <source>
        <dbReference type="ARBA" id="ARBA00023015"/>
    </source>
</evidence>
<accession>A0A561SVH3</accession>
<feature type="domain" description="SnoaL-like" evidence="8">
    <location>
        <begin position="225"/>
        <end position="320"/>
    </location>
</feature>
<reference evidence="9 10" key="1">
    <citation type="submission" date="2019-06" db="EMBL/GenBank/DDBJ databases">
        <title>Sequencing the genomes of 1000 actinobacteria strains.</title>
        <authorList>
            <person name="Klenk H.-P."/>
        </authorList>
    </citation>
    <scope>NUCLEOTIDE SEQUENCE [LARGE SCALE GENOMIC DNA]</scope>
    <source>
        <strain evidence="9 10">DSM 45671</strain>
    </source>
</reference>
<dbReference type="NCBIfam" id="NF006089">
    <property type="entry name" value="PRK08241.1"/>
    <property type="match status" value="1"/>
</dbReference>
<dbReference type="Pfam" id="PF08281">
    <property type="entry name" value="Sigma70_r4_2"/>
    <property type="match status" value="1"/>
</dbReference>
<dbReference type="InterPro" id="IPR014305">
    <property type="entry name" value="RNA_pol_sigma-G_actinobac"/>
</dbReference>
<dbReference type="Pfam" id="PF12680">
    <property type="entry name" value="SnoaL_2"/>
    <property type="match status" value="1"/>
</dbReference>
<dbReference type="SUPFAM" id="SSF54427">
    <property type="entry name" value="NTF2-like"/>
    <property type="match status" value="1"/>
</dbReference>
<keyword evidence="5" id="KW-0804">Transcription</keyword>
<evidence type="ECO:0000259" key="8">
    <source>
        <dbReference type="Pfam" id="PF12680"/>
    </source>
</evidence>
<evidence type="ECO:0000256" key="2">
    <source>
        <dbReference type="ARBA" id="ARBA00011344"/>
    </source>
</evidence>
<dbReference type="EMBL" id="VIWU01000001">
    <property type="protein sequence ID" value="TWF78845.1"/>
    <property type="molecule type" value="Genomic_DNA"/>
</dbReference>
<dbReference type="InterPro" id="IPR014284">
    <property type="entry name" value="RNA_pol_sigma-70_dom"/>
</dbReference>
<organism evidence="9 10">
    <name type="scientific">Pseudonocardia hierapolitana</name>
    <dbReference type="NCBI Taxonomy" id="1128676"/>
    <lineage>
        <taxon>Bacteria</taxon>
        <taxon>Bacillati</taxon>
        <taxon>Actinomycetota</taxon>
        <taxon>Actinomycetes</taxon>
        <taxon>Pseudonocardiales</taxon>
        <taxon>Pseudonocardiaceae</taxon>
        <taxon>Pseudonocardia</taxon>
    </lineage>
</organism>
<evidence type="ECO:0000313" key="10">
    <source>
        <dbReference type="Proteomes" id="UP000321261"/>
    </source>
</evidence>
<dbReference type="InterPro" id="IPR032710">
    <property type="entry name" value="NTF2-like_dom_sf"/>
</dbReference>
<dbReference type="SUPFAM" id="SSF88946">
    <property type="entry name" value="Sigma2 domain of RNA polymerase sigma factors"/>
    <property type="match status" value="1"/>
</dbReference>
<evidence type="ECO:0000313" key="9">
    <source>
        <dbReference type="EMBL" id="TWF78845.1"/>
    </source>
</evidence>
<dbReference type="NCBIfam" id="TIGR02937">
    <property type="entry name" value="sigma70-ECF"/>
    <property type="match status" value="1"/>
</dbReference>
<dbReference type="SUPFAM" id="SSF88659">
    <property type="entry name" value="Sigma3 and sigma4 domains of RNA polymerase sigma factors"/>
    <property type="match status" value="1"/>
</dbReference>
<dbReference type="Gene3D" id="1.10.1740.10">
    <property type="match status" value="1"/>
</dbReference>
<evidence type="ECO:0000256" key="5">
    <source>
        <dbReference type="ARBA" id="ARBA00023163"/>
    </source>
</evidence>
<keyword evidence="10" id="KW-1185">Reference proteome</keyword>
<evidence type="ECO:0000256" key="4">
    <source>
        <dbReference type="ARBA" id="ARBA00023082"/>
    </source>
</evidence>